<dbReference type="OrthoDB" id="3126138at2759"/>
<dbReference type="EMBL" id="KL142402">
    <property type="protein sequence ID" value="KDR69371.1"/>
    <property type="molecule type" value="Genomic_DNA"/>
</dbReference>
<dbReference type="STRING" id="685588.A0A067SEP0"/>
<dbReference type="AlphaFoldDB" id="A0A067SEP0"/>
<dbReference type="HOGENOM" id="CLU_1272383_0_0_1"/>
<name>A0A067SEP0_GALM3</name>
<dbReference type="Proteomes" id="UP000027222">
    <property type="component" value="Unassembled WGS sequence"/>
</dbReference>
<organism evidence="1 2">
    <name type="scientific">Galerina marginata (strain CBS 339.88)</name>
    <dbReference type="NCBI Taxonomy" id="685588"/>
    <lineage>
        <taxon>Eukaryota</taxon>
        <taxon>Fungi</taxon>
        <taxon>Dikarya</taxon>
        <taxon>Basidiomycota</taxon>
        <taxon>Agaricomycotina</taxon>
        <taxon>Agaricomycetes</taxon>
        <taxon>Agaricomycetidae</taxon>
        <taxon>Agaricales</taxon>
        <taxon>Agaricineae</taxon>
        <taxon>Strophariaceae</taxon>
        <taxon>Galerina</taxon>
    </lineage>
</organism>
<keyword evidence="2" id="KW-1185">Reference proteome</keyword>
<evidence type="ECO:0000313" key="1">
    <source>
        <dbReference type="EMBL" id="KDR69371.1"/>
    </source>
</evidence>
<sequence>MEKVYSDPALTALVTMAERKVHHINSRWYTPTLDKAQSALDKLGFSSHVQQYSLEYGQFILEFLEDPNRSGRYLLNGQRYAEAAVYFLVDISNHTEQIPPSNNTTKRKIERRKNLPWLWRKLVQQARSSESAQIVKWWPLEQEEMYITPYRRVYSEVSFRLAMIFLVHALPKSDISEELTALARRQKFGPLSRKDACRKKAVAREIARYLARVDAEDPLTE</sequence>
<gene>
    <name evidence="1" type="ORF">GALMADRAFT_919068</name>
</gene>
<protein>
    <submittedName>
        <fullName evidence="1">Uncharacterized protein</fullName>
    </submittedName>
</protein>
<reference evidence="2" key="1">
    <citation type="journal article" date="2014" name="Proc. Natl. Acad. Sci. U.S.A.">
        <title>Extensive sampling of basidiomycete genomes demonstrates inadequacy of the white-rot/brown-rot paradigm for wood decay fungi.</title>
        <authorList>
            <person name="Riley R."/>
            <person name="Salamov A.A."/>
            <person name="Brown D.W."/>
            <person name="Nagy L.G."/>
            <person name="Floudas D."/>
            <person name="Held B.W."/>
            <person name="Levasseur A."/>
            <person name="Lombard V."/>
            <person name="Morin E."/>
            <person name="Otillar R."/>
            <person name="Lindquist E.A."/>
            <person name="Sun H."/>
            <person name="LaButti K.M."/>
            <person name="Schmutz J."/>
            <person name="Jabbour D."/>
            <person name="Luo H."/>
            <person name="Baker S.E."/>
            <person name="Pisabarro A.G."/>
            <person name="Walton J.D."/>
            <person name="Blanchette R.A."/>
            <person name="Henrissat B."/>
            <person name="Martin F."/>
            <person name="Cullen D."/>
            <person name="Hibbett D.S."/>
            <person name="Grigoriev I.V."/>
        </authorList>
    </citation>
    <scope>NUCLEOTIDE SEQUENCE [LARGE SCALE GENOMIC DNA]</scope>
    <source>
        <strain evidence="2">CBS 339.88</strain>
    </source>
</reference>
<evidence type="ECO:0000313" key="2">
    <source>
        <dbReference type="Proteomes" id="UP000027222"/>
    </source>
</evidence>
<accession>A0A067SEP0</accession>
<proteinExistence type="predicted"/>